<sequence length="157" mass="18147">MNTFLQIVARDLYSKTGNDFSHTIIIFPNKRAGLFFNEYLVNESDKPIWAPSYASIGELFGQLSVLNLGDPIYLICELYKVFCTETQSKESPDEFCFWGELLIGDFDDADKNLVDADKLFTNLQNLKNIGNDYNFLSKEQEEAVRLFFKNFSIERHT</sequence>
<evidence type="ECO:0000313" key="1">
    <source>
        <dbReference type="EMBL" id="KAA6307093.1"/>
    </source>
</evidence>
<name>A0A5J4PF30_9ZZZZ</name>
<feature type="non-terminal residue" evidence="1">
    <location>
        <position position="157"/>
    </location>
</feature>
<comment type="caution">
    <text evidence="1">The sequence shown here is derived from an EMBL/GenBank/DDBJ whole genome shotgun (WGS) entry which is preliminary data.</text>
</comment>
<dbReference type="AlphaFoldDB" id="A0A5J4PF30"/>
<accession>A0A5J4PF30</accession>
<dbReference type="EMBL" id="SNRY01009417">
    <property type="protein sequence ID" value="KAA6307093.1"/>
    <property type="molecule type" value="Genomic_DNA"/>
</dbReference>
<gene>
    <name evidence="1" type="ORF">EZS27_041242</name>
</gene>
<proteinExistence type="predicted"/>
<reference evidence="1" key="1">
    <citation type="submission" date="2019-03" db="EMBL/GenBank/DDBJ databases">
        <title>Single cell metagenomics reveals metabolic interactions within the superorganism composed of flagellate Streblomastix strix and complex community of Bacteroidetes bacteria on its surface.</title>
        <authorList>
            <person name="Treitli S.C."/>
            <person name="Kolisko M."/>
            <person name="Husnik F."/>
            <person name="Keeling P."/>
            <person name="Hampl V."/>
        </authorList>
    </citation>
    <scope>NUCLEOTIDE SEQUENCE</scope>
    <source>
        <strain evidence="1">STM</strain>
    </source>
</reference>
<organism evidence="1">
    <name type="scientific">termite gut metagenome</name>
    <dbReference type="NCBI Taxonomy" id="433724"/>
    <lineage>
        <taxon>unclassified sequences</taxon>
        <taxon>metagenomes</taxon>
        <taxon>organismal metagenomes</taxon>
    </lineage>
</organism>
<protein>
    <submittedName>
        <fullName evidence="1">Uncharacterized protein</fullName>
    </submittedName>
</protein>